<sequence>MEDCEVWREARARLAAAARARTDVSSMDMILCPWEMSQGTRFKLCGHEARRDIPCPVDSLFSTAQGRQSSPMFRLETSVARHETDHLRLGLLEALYPLPPTGLMSQPRIHRKPKCENVTHLYVCECPFVHLEAE</sequence>
<protein>
    <submittedName>
        <fullName evidence="1">Kinesin-like protein KIF6</fullName>
    </submittedName>
</protein>
<evidence type="ECO:0000313" key="1">
    <source>
        <dbReference type="EMBL" id="KAK3915262.1"/>
    </source>
</evidence>
<comment type="caution">
    <text evidence="1">The sequence shown here is derived from an EMBL/GenBank/DDBJ whole genome shotgun (WGS) entry which is preliminary data.</text>
</comment>
<reference evidence="1" key="2">
    <citation type="journal article" date="2023" name="BMC Genomics">
        <title>Pest status, molecular evolution, and epigenetic factors derived from the genome assembly of Frankliniella fusca, a thysanopteran phytovirus vector.</title>
        <authorList>
            <person name="Catto M.A."/>
            <person name="Labadie P.E."/>
            <person name="Jacobson A.L."/>
            <person name="Kennedy G.G."/>
            <person name="Srinivasan R."/>
            <person name="Hunt B.G."/>
        </authorList>
    </citation>
    <scope>NUCLEOTIDE SEQUENCE</scope>
    <source>
        <strain evidence="1">PL_HMW_Pooled</strain>
    </source>
</reference>
<evidence type="ECO:0000313" key="2">
    <source>
        <dbReference type="Proteomes" id="UP001219518"/>
    </source>
</evidence>
<dbReference type="Proteomes" id="UP001219518">
    <property type="component" value="Unassembled WGS sequence"/>
</dbReference>
<keyword evidence="2" id="KW-1185">Reference proteome</keyword>
<gene>
    <name evidence="1" type="ORF">KUF71_024561</name>
</gene>
<dbReference type="AlphaFoldDB" id="A0AAE1LEK5"/>
<feature type="non-terminal residue" evidence="1">
    <location>
        <position position="1"/>
    </location>
</feature>
<dbReference type="EMBL" id="JAHWGI010000416">
    <property type="protein sequence ID" value="KAK3915262.1"/>
    <property type="molecule type" value="Genomic_DNA"/>
</dbReference>
<proteinExistence type="predicted"/>
<name>A0AAE1LEK5_9NEOP</name>
<accession>A0AAE1LEK5</accession>
<reference evidence="1" key="1">
    <citation type="submission" date="2021-07" db="EMBL/GenBank/DDBJ databases">
        <authorList>
            <person name="Catto M.A."/>
            <person name="Jacobson A."/>
            <person name="Kennedy G."/>
            <person name="Labadie P."/>
            <person name="Hunt B.G."/>
            <person name="Srinivasan R."/>
        </authorList>
    </citation>
    <scope>NUCLEOTIDE SEQUENCE</scope>
    <source>
        <strain evidence="1">PL_HMW_Pooled</strain>
        <tissue evidence="1">Head</tissue>
    </source>
</reference>
<organism evidence="1 2">
    <name type="scientific">Frankliniella fusca</name>
    <dbReference type="NCBI Taxonomy" id="407009"/>
    <lineage>
        <taxon>Eukaryota</taxon>
        <taxon>Metazoa</taxon>
        <taxon>Ecdysozoa</taxon>
        <taxon>Arthropoda</taxon>
        <taxon>Hexapoda</taxon>
        <taxon>Insecta</taxon>
        <taxon>Pterygota</taxon>
        <taxon>Neoptera</taxon>
        <taxon>Paraneoptera</taxon>
        <taxon>Thysanoptera</taxon>
        <taxon>Terebrantia</taxon>
        <taxon>Thripoidea</taxon>
        <taxon>Thripidae</taxon>
        <taxon>Frankliniella</taxon>
    </lineage>
</organism>